<keyword evidence="3 8" id="KW-0328">Glycosyltransferase</keyword>
<dbReference type="PANTHER" id="PTHR21461:SF52">
    <property type="entry name" value="GLYCOSYLTRANSFERASE FAMILY 92 PROTEIN"/>
    <property type="match status" value="1"/>
</dbReference>
<dbReference type="PANTHER" id="PTHR21461">
    <property type="entry name" value="GLYCOSYLTRANSFERASE FAMILY 92 PROTEIN"/>
    <property type="match status" value="1"/>
</dbReference>
<evidence type="ECO:0000256" key="4">
    <source>
        <dbReference type="ARBA" id="ARBA00022679"/>
    </source>
</evidence>
<comment type="similarity">
    <text evidence="2 8">Belongs to the glycosyltransferase 92 family.</text>
</comment>
<protein>
    <recommendedName>
        <fullName evidence="8">Glycosyltransferase family 92 protein</fullName>
        <ecNumber evidence="8">2.4.1.-</ecNumber>
    </recommendedName>
</protein>
<evidence type="ECO:0000256" key="5">
    <source>
        <dbReference type="ARBA" id="ARBA00022692"/>
    </source>
</evidence>
<dbReference type="RefSeq" id="XP_029027872.1">
    <property type="nucleotide sequence ID" value="XM_029172039.3"/>
</dbReference>
<sequence length="473" mass="53172">MGPHLQQPPQVQPVKRRWMLASCVVTIVSLNLLLWTLGTHTDVDFWTRLSEAPAEASRFPQRCGPGQTAPPHQKVSLTLVNGTHTRLVSAYREHRRGSTEVRVIAIVLRSEEPDYRCLLCCQDQLRISRGAANVHSNHFWFAYGTAHITCPLPPGCEAASHVALVSSSALYEDLLLDYVEVKNQEVRNHSFPFDFTVCISTMFEFTNVLQMVQSLEMLQLLGVDRVVIYKSSCNADTQRVLDYYVHKGLVELVSWPLSRLMNVSRSWLPSYSPGDIHYFGQIPALNDCVYRYMYQSRYVALHDLDELILPQTVDSWTALLPLLEDEYGADKCYRFENNVFPNTVRNPPPSPPGSPPGSPAPVASWHGVPGVDILAHLHHEPVNRKLRHYGVKYIVNPRVVVAPTVHNLLSSQNGCSMVDSAVGRMYHTRSPKTKIPPEQLIFDGRLLSYSRRLVPAVTAVLRECGIISTDGSK</sequence>
<keyword evidence="7 8" id="KW-0472">Membrane</keyword>
<evidence type="ECO:0000256" key="6">
    <source>
        <dbReference type="ARBA" id="ARBA00022989"/>
    </source>
</evidence>
<dbReference type="GeneID" id="114868445"/>
<gene>
    <name evidence="10" type="primary">LOC114868445</name>
</gene>
<evidence type="ECO:0000256" key="7">
    <source>
        <dbReference type="ARBA" id="ARBA00023136"/>
    </source>
</evidence>
<proteinExistence type="inferred from homology"/>
<dbReference type="OrthoDB" id="2526284at2759"/>
<dbReference type="AlphaFoldDB" id="A0A6P7P5W3"/>
<keyword evidence="5 8" id="KW-0812">Transmembrane</keyword>
<keyword evidence="9" id="KW-1185">Reference proteome</keyword>
<dbReference type="GO" id="GO:0005737">
    <property type="term" value="C:cytoplasm"/>
    <property type="evidence" value="ECO:0007669"/>
    <property type="project" value="TreeGrafter"/>
</dbReference>
<dbReference type="GO" id="GO:0016757">
    <property type="term" value="F:glycosyltransferase activity"/>
    <property type="evidence" value="ECO:0007669"/>
    <property type="project" value="UniProtKB-UniRule"/>
</dbReference>
<dbReference type="Pfam" id="PF01697">
    <property type="entry name" value="Glyco_transf_92"/>
    <property type="match status" value="1"/>
</dbReference>
<evidence type="ECO:0000256" key="3">
    <source>
        <dbReference type="ARBA" id="ARBA00022676"/>
    </source>
</evidence>
<dbReference type="Proteomes" id="UP000515150">
    <property type="component" value="Chromosome 13"/>
</dbReference>
<dbReference type="InterPro" id="IPR008166">
    <property type="entry name" value="Glyco_transf_92"/>
</dbReference>
<dbReference type="InParanoid" id="A0A6P7P5W3"/>
<evidence type="ECO:0000256" key="2">
    <source>
        <dbReference type="ARBA" id="ARBA00007647"/>
    </source>
</evidence>
<organism evidence="9 10">
    <name type="scientific">Betta splendens</name>
    <name type="common">Siamese fighting fish</name>
    <dbReference type="NCBI Taxonomy" id="158456"/>
    <lineage>
        <taxon>Eukaryota</taxon>
        <taxon>Metazoa</taxon>
        <taxon>Chordata</taxon>
        <taxon>Craniata</taxon>
        <taxon>Vertebrata</taxon>
        <taxon>Euteleostomi</taxon>
        <taxon>Actinopterygii</taxon>
        <taxon>Neopterygii</taxon>
        <taxon>Teleostei</taxon>
        <taxon>Neoteleostei</taxon>
        <taxon>Acanthomorphata</taxon>
        <taxon>Anabantaria</taxon>
        <taxon>Anabantiformes</taxon>
        <taxon>Anabantoidei</taxon>
        <taxon>Osphronemidae</taxon>
        <taxon>Betta</taxon>
    </lineage>
</organism>
<keyword evidence="4 8" id="KW-0808">Transferase</keyword>
<dbReference type="KEGG" id="bspl:114868445"/>
<evidence type="ECO:0000256" key="8">
    <source>
        <dbReference type="RuleBase" id="RU366017"/>
    </source>
</evidence>
<evidence type="ECO:0000256" key="1">
    <source>
        <dbReference type="ARBA" id="ARBA00004167"/>
    </source>
</evidence>
<dbReference type="GO" id="GO:0016020">
    <property type="term" value="C:membrane"/>
    <property type="evidence" value="ECO:0007669"/>
    <property type="project" value="UniProtKB-SubCell"/>
</dbReference>
<feature type="transmembrane region" description="Helical" evidence="8">
    <location>
        <begin position="18"/>
        <end position="38"/>
    </location>
</feature>
<reference evidence="10" key="1">
    <citation type="submission" date="2025-08" db="UniProtKB">
        <authorList>
            <consortium name="RefSeq"/>
        </authorList>
    </citation>
    <scope>IDENTIFICATION</scope>
</reference>
<dbReference type="EC" id="2.4.1.-" evidence="8"/>
<accession>A0A6P7P5W3</accession>
<comment type="subcellular location">
    <subcellularLocation>
        <location evidence="1">Membrane</location>
        <topology evidence="1">Single-pass membrane protein</topology>
    </subcellularLocation>
</comment>
<keyword evidence="6 8" id="KW-1133">Transmembrane helix</keyword>
<evidence type="ECO:0000313" key="10">
    <source>
        <dbReference type="RefSeq" id="XP_029027872.1"/>
    </source>
</evidence>
<name>A0A6P7P5W3_BETSP</name>
<evidence type="ECO:0000313" key="9">
    <source>
        <dbReference type="Proteomes" id="UP000515150"/>
    </source>
</evidence>